<dbReference type="InterPro" id="IPR013094">
    <property type="entry name" value="AB_hydrolase_3"/>
</dbReference>
<accession>A0ABY7ZLF5</accession>
<proteinExistence type="predicted"/>
<keyword evidence="4" id="KW-1185">Reference proteome</keyword>
<evidence type="ECO:0000313" key="4">
    <source>
        <dbReference type="Proteomes" id="UP001219605"/>
    </source>
</evidence>
<gene>
    <name evidence="3" type="ORF">PVK37_25115</name>
</gene>
<protein>
    <submittedName>
        <fullName evidence="3">Alpha/beta hydrolase</fullName>
    </submittedName>
</protein>
<sequence length="322" mass="34843">MTEFIEMFTSRVPDDMFTLPIEEQRRLYRSLPDVFVYPRPPGLRVRDAVVPGPDGDVPVRIYLPDRPVAAGVLCYARGDGFCLGDLETHDTVAAELADRTGHPVVSVDVRSAPEHPFPAAVHDVRAVVEALADRPERFGVEPGPIGLVGDSSGGNLMVANCLLARDRGGPRIACHGLVSPVLDFARWQDDGPDAPILSSGEMRFYASCYARDPQDLLDPLVSPLRTARFDGLPPATILATQLDSLRQDSVDYAQRLIEAGVRVELRVEPGLVHAPLRARSMCPAAARAWTDFCASVGRLLRQAGSAAAHPPLVTQATDSPTQ</sequence>
<evidence type="ECO:0000259" key="2">
    <source>
        <dbReference type="Pfam" id="PF07859"/>
    </source>
</evidence>
<evidence type="ECO:0000313" key="3">
    <source>
        <dbReference type="EMBL" id="WDZ83717.1"/>
    </source>
</evidence>
<feature type="domain" description="Alpha/beta hydrolase fold-3" evidence="2">
    <location>
        <begin position="74"/>
        <end position="274"/>
    </location>
</feature>
<reference evidence="3 4" key="1">
    <citation type="submission" date="2023-02" db="EMBL/GenBank/DDBJ databases">
        <authorList>
            <person name="Mo P."/>
        </authorList>
    </citation>
    <scope>NUCLEOTIDE SEQUENCE [LARGE SCALE GENOMIC DNA]</scope>
    <source>
        <strain evidence="3 4">HUAS 3</strain>
    </source>
</reference>
<name>A0ABY7ZLF5_9ACTN</name>
<dbReference type="InterPro" id="IPR050300">
    <property type="entry name" value="GDXG_lipolytic_enzyme"/>
</dbReference>
<dbReference type="Gene3D" id="3.40.50.1820">
    <property type="entry name" value="alpha/beta hydrolase"/>
    <property type="match status" value="1"/>
</dbReference>
<dbReference type="SUPFAM" id="SSF53474">
    <property type="entry name" value="alpha/beta-Hydrolases"/>
    <property type="match status" value="1"/>
</dbReference>
<keyword evidence="1 3" id="KW-0378">Hydrolase</keyword>
<dbReference type="EMBL" id="CP118615">
    <property type="protein sequence ID" value="WDZ83717.1"/>
    <property type="molecule type" value="Genomic_DNA"/>
</dbReference>
<evidence type="ECO:0000256" key="1">
    <source>
        <dbReference type="ARBA" id="ARBA00022801"/>
    </source>
</evidence>
<dbReference type="InterPro" id="IPR029058">
    <property type="entry name" value="AB_hydrolase_fold"/>
</dbReference>
<organism evidence="3 4">
    <name type="scientific">Micromonospora cathayae</name>
    <dbReference type="NCBI Taxonomy" id="3028804"/>
    <lineage>
        <taxon>Bacteria</taxon>
        <taxon>Bacillati</taxon>
        <taxon>Actinomycetota</taxon>
        <taxon>Actinomycetes</taxon>
        <taxon>Micromonosporales</taxon>
        <taxon>Micromonosporaceae</taxon>
        <taxon>Micromonospora</taxon>
    </lineage>
</organism>
<dbReference type="GO" id="GO:0016787">
    <property type="term" value="F:hydrolase activity"/>
    <property type="evidence" value="ECO:0007669"/>
    <property type="project" value="UniProtKB-KW"/>
</dbReference>
<dbReference type="RefSeq" id="WP_275030275.1">
    <property type="nucleotide sequence ID" value="NZ_CP118615.1"/>
</dbReference>
<dbReference type="Proteomes" id="UP001219605">
    <property type="component" value="Chromosome"/>
</dbReference>
<dbReference type="PANTHER" id="PTHR48081:SF8">
    <property type="entry name" value="ALPHA_BETA HYDROLASE FOLD-3 DOMAIN-CONTAINING PROTEIN-RELATED"/>
    <property type="match status" value="1"/>
</dbReference>
<dbReference type="PANTHER" id="PTHR48081">
    <property type="entry name" value="AB HYDROLASE SUPERFAMILY PROTEIN C4A8.06C"/>
    <property type="match status" value="1"/>
</dbReference>
<dbReference type="Pfam" id="PF07859">
    <property type="entry name" value="Abhydrolase_3"/>
    <property type="match status" value="1"/>
</dbReference>